<evidence type="ECO:0000313" key="3">
    <source>
        <dbReference type="Proteomes" id="UP001372338"/>
    </source>
</evidence>
<comment type="caution">
    <text evidence="2">The sequence shown here is derived from an EMBL/GenBank/DDBJ whole genome shotgun (WGS) entry which is preliminary data.</text>
</comment>
<evidence type="ECO:0008006" key="4">
    <source>
        <dbReference type="Google" id="ProtNLM"/>
    </source>
</evidence>
<proteinExistence type="predicted"/>
<feature type="transmembrane region" description="Helical" evidence="1">
    <location>
        <begin position="110"/>
        <end position="129"/>
    </location>
</feature>
<dbReference type="EMBL" id="JAYWIO010000004">
    <property type="protein sequence ID" value="KAK7268886.1"/>
    <property type="molecule type" value="Genomic_DNA"/>
</dbReference>
<feature type="transmembrane region" description="Helical" evidence="1">
    <location>
        <begin position="58"/>
        <end position="76"/>
    </location>
</feature>
<sequence>MWKVTRTKSEEDNEIIESYVKLEGEIKWRRKRTVVIHFLSFHPSSSPHIITFSLHSSLSLSSHFLFFSFPGIPYIFPRSKNSLFLLIPQSQSQSQSQSQIPNPMPNPTPIVAAATTTTITSLLLLPLLCHSVHTIIHSSSQ</sequence>
<keyword evidence="1" id="KW-0472">Membrane</keyword>
<organism evidence="2 3">
    <name type="scientific">Crotalaria pallida</name>
    <name type="common">Smooth rattlebox</name>
    <name type="synonym">Crotalaria striata</name>
    <dbReference type="NCBI Taxonomy" id="3830"/>
    <lineage>
        <taxon>Eukaryota</taxon>
        <taxon>Viridiplantae</taxon>
        <taxon>Streptophyta</taxon>
        <taxon>Embryophyta</taxon>
        <taxon>Tracheophyta</taxon>
        <taxon>Spermatophyta</taxon>
        <taxon>Magnoliopsida</taxon>
        <taxon>eudicotyledons</taxon>
        <taxon>Gunneridae</taxon>
        <taxon>Pentapetalae</taxon>
        <taxon>rosids</taxon>
        <taxon>fabids</taxon>
        <taxon>Fabales</taxon>
        <taxon>Fabaceae</taxon>
        <taxon>Papilionoideae</taxon>
        <taxon>50 kb inversion clade</taxon>
        <taxon>genistoids sensu lato</taxon>
        <taxon>core genistoids</taxon>
        <taxon>Crotalarieae</taxon>
        <taxon>Crotalaria</taxon>
    </lineage>
</organism>
<keyword evidence="1" id="KW-0812">Transmembrane</keyword>
<evidence type="ECO:0000313" key="2">
    <source>
        <dbReference type="EMBL" id="KAK7268886.1"/>
    </source>
</evidence>
<name>A0AAN9IDK0_CROPI</name>
<dbReference type="Proteomes" id="UP001372338">
    <property type="component" value="Unassembled WGS sequence"/>
</dbReference>
<evidence type="ECO:0000256" key="1">
    <source>
        <dbReference type="SAM" id="Phobius"/>
    </source>
</evidence>
<dbReference type="AlphaFoldDB" id="A0AAN9IDK0"/>
<gene>
    <name evidence="2" type="ORF">RIF29_21595</name>
</gene>
<protein>
    <recommendedName>
        <fullName evidence="4">Transmembrane protein</fullName>
    </recommendedName>
</protein>
<keyword evidence="1" id="KW-1133">Transmembrane helix</keyword>
<reference evidence="2 3" key="1">
    <citation type="submission" date="2024-01" db="EMBL/GenBank/DDBJ databases">
        <title>The genomes of 5 underutilized Papilionoideae crops provide insights into root nodulation and disease resistanc.</title>
        <authorList>
            <person name="Yuan L."/>
        </authorList>
    </citation>
    <scope>NUCLEOTIDE SEQUENCE [LARGE SCALE GENOMIC DNA]</scope>
    <source>
        <strain evidence="2">ZHUSHIDOU_FW_LH</strain>
        <tissue evidence="2">Leaf</tissue>
    </source>
</reference>
<accession>A0AAN9IDK0</accession>
<keyword evidence="3" id="KW-1185">Reference proteome</keyword>